<sequence>MISYRARDITVFQSQLQQTTSTVLVTPDLVLVVDPCWLPEEVETIRQHVEAIRGTRPLYLLFTHADWDHIIGYRAFPDALVIASAAVHTYPEAQRQRKLSAIEDFYSENYIVPPYPVEFPTVDHIIEHEGQQLTIGETTITFYHAHGHTFDGLFTIVEPLGVFLAGDYLSDAEFPFIYYSSTDYERTMHKVEHILQHHEVSLLVPGHGSITEDCGEIRRRQQESLSYIAQVRDCILHDRPEELRTMIEHWTFARTFPRFHQDNINLITRELRP</sequence>
<evidence type="ECO:0000256" key="3">
    <source>
        <dbReference type="ARBA" id="ARBA00022801"/>
    </source>
</evidence>
<reference evidence="6 7" key="1">
    <citation type="submission" date="2018-05" db="EMBL/GenBank/DDBJ databases">
        <title>Genomic Encyclopedia of Type Strains, Phase IV (KMG-IV): sequencing the most valuable type-strain genomes for metagenomic binning, comparative biology and taxonomic classification.</title>
        <authorList>
            <person name="Goeker M."/>
        </authorList>
    </citation>
    <scope>NUCLEOTIDE SEQUENCE [LARGE SCALE GENOMIC DNA]</scope>
    <source>
        <strain evidence="6 7">DSM 18773</strain>
    </source>
</reference>
<comment type="caution">
    <text evidence="6">The sequence shown here is derived from an EMBL/GenBank/DDBJ whole genome shotgun (WGS) entry which is preliminary data.</text>
</comment>
<comment type="cofactor">
    <cofactor evidence="1">
        <name>Zn(2+)</name>
        <dbReference type="ChEBI" id="CHEBI:29105"/>
    </cofactor>
</comment>
<protein>
    <submittedName>
        <fullName evidence="6">Glyoxylase-like metal-dependent hydrolase (Beta-lactamase superfamily II)</fullName>
    </submittedName>
</protein>
<dbReference type="GO" id="GO:0046872">
    <property type="term" value="F:metal ion binding"/>
    <property type="evidence" value="ECO:0007669"/>
    <property type="project" value="UniProtKB-KW"/>
</dbReference>
<evidence type="ECO:0000256" key="1">
    <source>
        <dbReference type="ARBA" id="ARBA00001947"/>
    </source>
</evidence>
<evidence type="ECO:0000256" key="4">
    <source>
        <dbReference type="ARBA" id="ARBA00022833"/>
    </source>
</evidence>
<dbReference type="EMBL" id="QGGL01000004">
    <property type="protein sequence ID" value="PWK14904.1"/>
    <property type="molecule type" value="Genomic_DNA"/>
</dbReference>
<keyword evidence="4" id="KW-0862">Zinc</keyword>
<dbReference type="InterPro" id="IPR001279">
    <property type="entry name" value="Metallo-B-lactamas"/>
</dbReference>
<organism evidence="6 7">
    <name type="scientific">Tumebacillus permanentifrigoris</name>
    <dbReference type="NCBI Taxonomy" id="378543"/>
    <lineage>
        <taxon>Bacteria</taxon>
        <taxon>Bacillati</taxon>
        <taxon>Bacillota</taxon>
        <taxon>Bacilli</taxon>
        <taxon>Bacillales</taxon>
        <taxon>Alicyclobacillaceae</taxon>
        <taxon>Tumebacillus</taxon>
    </lineage>
</organism>
<evidence type="ECO:0000259" key="5">
    <source>
        <dbReference type="SMART" id="SM00849"/>
    </source>
</evidence>
<feature type="domain" description="Metallo-beta-lactamase" evidence="5">
    <location>
        <begin position="18"/>
        <end position="207"/>
    </location>
</feature>
<dbReference type="GO" id="GO:0016787">
    <property type="term" value="F:hydrolase activity"/>
    <property type="evidence" value="ECO:0007669"/>
    <property type="project" value="UniProtKB-KW"/>
</dbReference>
<evidence type="ECO:0000256" key="2">
    <source>
        <dbReference type="ARBA" id="ARBA00022723"/>
    </source>
</evidence>
<keyword evidence="7" id="KW-1185">Reference proteome</keyword>
<dbReference type="SUPFAM" id="SSF56281">
    <property type="entry name" value="Metallo-hydrolase/oxidoreductase"/>
    <property type="match status" value="1"/>
</dbReference>
<proteinExistence type="predicted"/>
<dbReference type="SMART" id="SM00849">
    <property type="entry name" value="Lactamase_B"/>
    <property type="match status" value="1"/>
</dbReference>
<dbReference type="PANTHER" id="PTHR46233:SF3">
    <property type="entry name" value="HYDROXYACYLGLUTATHIONE HYDROLASE GLOC"/>
    <property type="match status" value="1"/>
</dbReference>
<accession>A0A316DF90</accession>
<dbReference type="InterPro" id="IPR036866">
    <property type="entry name" value="RibonucZ/Hydroxyglut_hydro"/>
</dbReference>
<evidence type="ECO:0000313" key="6">
    <source>
        <dbReference type="EMBL" id="PWK14904.1"/>
    </source>
</evidence>
<gene>
    <name evidence="6" type="ORF">C7459_104106</name>
</gene>
<name>A0A316DF90_9BACL</name>
<evidence type="ECO:0000313" key="7">
    <source>
        <dbReference type="Proteomes" id="UP000245634"/>
    </source>
</evidence>
<dbReference type="PANTHER" id="PTHR46233">
    <property type="entry name" value="HYDROXYACYLGLUTATHIONE HYDROLASE GLOC"/>
    <property type="match status" value="1"/>
</dbReference>
<dbReference type="AlphaFoldDB" id="A0A316DF90"/>
<dbReference type="RefSeq" id="WP_170119294.1">
    <property type="nucleotide sequence ID" value="NZ_QGGL01000004.1"/>
</dbReference>
<dbReference type="Gene3D" id="3.60.15.10">
    <property type="entry name" value="Ribonuclease Z/Hydroxyacylglutathione hydrolase-like"/>
    <property type="match status" value="1"/>
</dbReference>
<dbReference type="Proteomes" id="UP000245634">
    <property type="component" value="Unassembled WGS sequence"/>
</dbReference>
<keyword evidence="3 6" id="KW-0378">Hydrolase</keyword>
<dbReference type="Pfam" id="PF00753">
    <property type="entry name" value="Lactamase_B"/>
    <property type="match status" value="1"/>
</dbReference>
<dbReference type="InterPro" id="IPR051453">
    <property type="entry name" value="MBL_Glyoxalase_II"/>
</dbReference>
<keyword evidence="2" id="KW-0479">Metal-binding</keyword>